<evidence type="ECO:0000313" key="3">
    <source>
        <dbReference type="Proteomes" id="UP001066276"/>
    </source>
</evidence>
<dbReference type="AlphaFoldDB" id="A0AAV7RST6"/>
<feature type="compositionally biased region" description="Basic residues" evidence="1">
    <location>
        <begin position="51"/>
        <end position="67"/>
    </location>
</feature>
<dbReference type="Proteomes" id="UP001066276">
    <property type="component" value="Chromosome 5"/>
</dbReference>
<dbReference type="EMBL" id="JANPWB010000009">
    <property type="protein sequence ID" value="KAJ1153963.1"/>
    <property type="molecule type" value="Genomic_DNA"/>
</dbReference>
<sequence>MIPSLGEDLVIGTDYEDFLPLLAKASQEYVTNAWWEDAPYVKAEVEERPQRLKLGRKQKREQRRYHTKSAPASIRHPHNSPRLCRRAPLSFFNAPQEAWVWVEAQPSQFPRATQDSQKQNSKQPKRKKMMFLGGFPSGEEARPARRWALKDISAFRLGAPASPFSQREDSGELGEDIGPASRNVTVVLDYSVLRTLNQSSLLTLPAQHMTYFEGSFHGDPVVTAA</sequence>
<feature type="region of interest" description="Disordered" evidence="1">
    <location>
        <begin position="51"/>
        <end position="80"/>
    </location>
</feature>
<evidence type="ECO:0000313" key="2">
    <source>
        <dbReference type="EMBL" id="KAJ1153963.1"/>
    </source>
</evidence>
<feature type="compositionally biased region" description="Polar residues" evidence="1">
    <location>
        <begin position="109"/>
        <end position="122"/>
    </location>
</feature>
<proteinExistence type="predicted"/>
<name>A0AAV7RST6_PLEWA</name>
<keyword evidence="3" id="KW-1185">Reference proteome</keyword>
<comment type="caution">
    <text evidence="2">The sequence shown here is derived from an EMBL/GenBank/DDBJ whole genome shotgun (WGS) entry which is preliminary data.</text>
</comment>
<protein>
    <submittedName>
        <fullName evidence="2">Uncharacterized protein</fullName>
    </submittedName>
</protein>
<organism evidence="2 3">
    <name type="scientific">Pleurodeles waltl</name>
    <name type="common">Iberian ribbed newt</name>
    <dbReference type="NCBI Taxonomy" id="8319"/>
    <lineage>
        <taxon>Eukaryota</taxon>
        <taxon>Metazoa</taxon>
        <taxon>Chordata</taxon>
        <taxon>Craniata</taxon>
        <taxon>Vertebrata</taxon>
        <taxon>Euteleostomi</taxon>
        <taxon>Amphibia</taxon>
        <taxon>Batrachia</taxon>
        <taxon>Caudata</taxon>
        <taxon>Salamandroidea</taxon>
        <taxon>Salamandridae</taxon>
        <taxon>Pleurodelinae</taxon>
        <taxon>Pleurodeles</taxon>
    </lineage>
</organism>
<reference evidence="2" key="1">
    <citation type="journal article" date="2022" name="bioRxiv">
        <title>Sequencing and chromosome-scale assembly of the giantPleurodeles waltlgenome.</title>
        <authorList>
            <person name="Brown T."/>
            <person name="Elewa A."/>
            <person name="Iarovenko S."/>
            <person name="Subramanian E."/>
            <person name="Araus A.J."/>
            <person name="Petzold A."/>
            <person name="Susuki M."/>
            <person name="Suzuki K.-i.T."/>
            <person name="Hayashi T."/>
            <person name="Toyoda A."/>
            <person name="Oliveira C."/>
            <person name="Osipova E."/>
            <person name="Leigh N.D."/>
            <person name="Simon A."/>
            <person name="Yun M.H."/>
        </authorList>
    </citation>
    <scope>NUCLEOTIDE SEQUENCE</scope>
    <source>
        <strain evidence="2">20211129_DDA</strain>
        <tissue evidence="2">Liver</tissue>
    </source>
</reference>
<evidence type="ECO:0000256" key="1">
    <source>
        <dbReference type="SAM" id="MobiDB-lite"/>
    </source>
</evidence>
<gene>
    <name evidence="2" type="ORF">NDU88_006721</name>
</gene>
<feature type="region of interest" description="Disordered" evidence="1">
    <location>
        <begin position="109"/>
        <end position="128"/>
    </location>
</feature>
<accession>A0AAV7RST6</accession>